<dbReference type="SUPFAM" id="SSF52266">
    <property type="entry name" value="SGNH hydrolase"/>
    <property type="match status" value="1"/>
</dbReference>
<dbReference type="Pfam" id="PF13472">
    <property type="entry name" value="Lipase_GDSL_2"/>
    <property type="match status" value="1"/>
</dbReference>
<comment type="caution">
    <text evidence="3">The sequence shown here is derived from an EMBL/GenBank/DDBJ whole genome shotgun (WGS) entry which is preliminary data.</text>
</comment>
<dbReference type="EMBL" id="BAABEY010000025">
    <property type="protein sequence ID" value="GAA4440995.1"/>
    <property type="molecule type" value="Genomic_DNA"/>
</dbReference>
<protein>
    <recommendedName>
        <fullName evidence="2">SGNH hydrolase-type esterase domain-containing protein</fullName>
    </recommendedName>
</protein>
<dbReference type="InterPro" id="IPR013830">
    <property type="entry name" value="SGNH_hydro"/>
</dbReference>
<evidence type="ECO:0000313" key="3">
    <source>
        <dbReference type="EMBL" id="GAA4440995.1"/>
    </source>
</evidence>
<dbReference type="Proteomes" id="UP001501508">
    <property type="component" value="Unassembled WGS sequence"/>
</dbReference>
<dbReference type="InterPro" id="IPR051532">
    <property type="entry name" value="Ester_Hydrolysis_Enzymes"/>
</dbReference>
<accession>A0ABP8LZ91</accession>
<feature type="signal peptide" evidence="1">
    <location>
        <begin position="1"/>
        <end position="25"/>
    </location>
</feature>
<organism evidence="3 4">
    <name type="scientific">Ravibacter arvi</name>
    <dbReference type="NCBI Taxonomy" id="2051041"/>
    <lineage>
        <taxon>Bacteria</taxon>
        <taxon>Pseudomonadati</taxon>
        <taxon>Bacteroidota</taxon>
        <taxon>Cytophagia</taxon>
        <taxon>Cytophagales</taxon>
        <taxon>Spirosomataceae</taxon>
        <taxon>Ravibacter</taxon>
    </lineage>
</organism>
<dbReference type="Gene3D" id="3.40.50.1110">
    <property type="entry name" value="SGNH hydrolase"/>
    <property type="match status" value="1"/>
</dbReference>
<dbReference type="InterPro" id="IPR036514">
    <property type="entry name" value="SGNH_hydro_sf"/>
</dbReference>
<reference evidence="4" key="1">
    <citation type="journal article" date="2019" name="Int. J. Syst. Evol. Microbiol.">
        <title>The Global Catalogue of Microorganisms (GCM) 10K type strain sequencing project: providing services to taxonomists for standard genome sequencing and annotation.</title>
        <authorList>
            <consortium name="The Broad Institute Genomics Platform"/>
            <consortium name="The Broad Institute Genome Sequencing Center for Infectious Disease"/>
            <person name="Wu L."/>
            <person name="Ma J."/>
        </authorList>
    </citation>
    <scope>NUCLEOTIDE SEQUENCE [LARGE SCALE GENOMIC DNA]</scope>
    <source>
        <strain evidence="4">JCM 31920</strain>
    </source>
</reference>
<evidence type="ECO:0000313" key="4">
    <source>
        <dbReference type="Proteomes" id="UP001501508"/>
    </source>
</evidence>
<dbReference type="RefSeq" id="WP_345029693.1">
    <property type="nucleotide sequence ID" value="NZ_BAABEY010000025.1"/>
</dbReference>
<feature type="chain" id="PRO_5045352996" description="SGNH hydrolase-type esterase domain-containing protein" evidence="1">
    <location>
        <begin position="26"/>
        <end position="367"/>
    </location>
</feature>
<sequence>MRKEVLTLARIVVLTCWAGMVPSFAQEGPMTPFWKGKKVTNESVLMISKEGRPAEASLLFKPKRILRVSDSGLKTTYKKGKDWKYEDGKLILLPGSAAVSMTDRELAPDSGRFQGIHGGYILHHEGSFFHEKQLAVTYRHKKGQWNGPLPRYAGDVLSGTLDKLRKKKDLHILLFGDSIAAGANASAQSDVAPYLPSWGVLFVNRLKAYFKTDIRFTNTAVGGKNSRWGEETAIEAVAARHPDLVVIAFGMNDGTGKMPPEEFKQHIAAIMKQTRAVNPKVEFILVSTMLPNPESKFTGTQRDFKPLLQELTGPGCTLVDITAVHDELLQHKSYQDLTGNNINHPNDYLIRWYAQFLAGTLIPAKDL</sequence>
<dbReference type="CDD" id="cd00229">
    <property type="entry name" value="SGNH_hydrolase"/>
    <property type="match status" value="1"/>
</dbReference>
<keyword evidence="4" id="KW-1185">Reference proteome</keyword>
<feature type="domain" description="SGNH hydrolase-type esterase" evidence="2">
    <location>
        <begin position="174"/>
        <end position="347"/>
    </location>
</feature>
<evidence type="ECO:0000259" key="2">
    <source>
        <dbReference type="Pfam" id="PF13472"/>
    </source>
</evidence>
<gene>
    <name evidence="3" type="ORF">GCM10023091_25450</name>
</gene>
<evidence type="ECO:0000256" key="1">
    <source>
        <dbReference type="SAM" id="SignalP"/>
    </source>
</evidence>
<dbReference type="PANTHER" id="PTHR30383:SF5">
    <property type="entry name" value="SGNH HYDROLASE-TYPE ESTERASE DOMAIN-CONTAINING PROTEIN"/>
    <property type="match status" value="1"/>
</dbReference>
<name>A0ABP8LZ91_9BACT</name>
<proteinExistence type="predicted"/>
<keyword evidence="1" id="KW-0732">Signal</keyword>
<dbReference type="PANTHER" id="PTHR30383">
    <property type="entry name" value="THIOESTERASE 1/PROTEASE 1/LYSOPHOSPHOLIPASE L1"/>
    <property type="match status" value="1"/>
</dbReference>